<evidence type="ECO:0000313" key="1">
    <source>
        <dbReference type="EMBL" id="MBL4934672.1"/>
    </source>
</evidence>
<organism evidence="1 2">
    <name type="scientific">Clostridium rhizosphaerae</name>
    <dbReference type="NCBI Taxonomy" id="2803861"/>
    <lineage>
        <taxon>Bacteria</taxon>
        <taxon>Bacillati</taxon>
        <taxon>Bacillota</taxon>
        <taxon>Clostridia</taxon>
        <taxon>Eubacteriales</taxon>
        <taxon>Clostridiaceae</taxon>
        <taxon>Clostridium</taxon>
    </lineage>
</organism>
<dbReference type="Gene3D" id="3.40.50.2000">
    <property type="entry name" value="Glycogen Phosphorylase B"/>
    <property type="match status" value="2"/>
</dbReference>
<reference evidence="1 2" key="1">
    <citation type="submission" date="2021-01" db="EMBL/GenBank/DDBJ databases">
        <title>Genome public.</title>
        <authorList>
            <person name="Liu C."/>
            <person name="Sun Q."/>
        </authorList>
    </citation>
    <scope>NUCLEOTIDE SEQUENCE [LARGE SCALE GENOMIC DNA]</scope>
    <source>
        <strain evidence="1 2">YIM B02515</strain>
    </source>
</reference>
<accession>A0ABS1T7C6</accession>
<protein>
    <submittedName>
        <fullName evidence="1">Glycosyltransferase</fullName>
    </submittedName>
</protein>
<sequence>MKVAILTMFNGLERTYSLVNVVAEHLRMLLDNNIPVKMLVCENCPDEQRSGIFLDERIEWVKVRNTLNGKQIHWHDYSQPEGKVHDTFFEEAEAIAEDLIDKLSDVDICMMHDIHYQGWHLVHNVAVRKAQEKLPNVRFIAVTHSAPNNKAINSKWPFSARYTPMPNTIYVYPTASGIPALAKQYNVPEGKCRVINNSLDLTANFGEDVRSICKKIDLFSPDILMVYPGRLTQGKKFEKVAAFAGAIKKKTERTVKIIFCDFASMDIDPNIYKAIIRRIGCKFGLDDGDMYFTSDLGYPNGFPREGVLELFILSNLFVCPSFSESFGLTVLEAASRGNFIILNEAVPALEELGKQIGAYFMRWDARNFGYDTKENYNPSEKVYLENNADMVVNMMRENQVILSKTLVRQRYSPQWICENQLLPLLDK</sequence>
<dbReference type="SUPFAM" id="SSF53756">
    <property type="entry name" value="UDP-Glycosyltransferase/glycogen phosphorylase"/>
    <property type="match status" value="1"/>
</dbReference>
<evidence type="ECO:0000313" key="2">
    <source>
        <dbReference type="Proteomes" id="UP000632377"/>
    </source>
</evidence>
<comment type="caution">
    <text evidence="1">The sequence shown here is derived from an EMBL/GenBank/DDBJ whole genome shotgun (WGS) entry which is preliminary data.</text>
</comment>
<dbReference type="RefSeq" id="WP_202747296.1">
    <property type="nucleotide sequence ID" value="NZ_JAESWC010000001.1"/>
</dbReference>
<dbReference type="Proteomes" id="UP000632377">
    <property type="component" value="Unassembled WGS sequence"/>
</dbReference>
<proteinExistence type="predicted"/>
<keyword evidence="2" id="KW-1185">Reference proteome</keyword>
<dbReference type="EMBL" id="JAESWC010000001">
    <property type="protein sequence ID" value="MBL4934672.1"/>
    <property type="molecule type" value="Genomic_DNA"/>
</dbReference>
<name>A0ABS1T7C6_9CLOT</name>
<gene>
    <name evidence="1" type="ORF">JK636_02750</name>
</gene>